<dbReference type="CDD" id="cd08459">
    <property type="entry name" value="PBP2_DntR_NahR_LinR_like"/>
    <property type="match status" value="1"/>
</dbReference>
<dbReference type="KEGG" id="rhy:RD110_02750"/>
<keyword evidence="4" id="KW-0804">Transcription</keyword>
<feature type="domain" description="HTH lysR-type" evidence="5">
    <location>
        <begin position="2"/>
        <end position="59"/>
    </location>
</feature>
<reference evidence="6 7" key="1">
    <citation type="submission" date="2017-01" db="EMBL/GenBank/DDBJ databases">
        <authorList>
            <person name="Mah S.A."/>
            <person name="Swanson W.J."/>
            <person name="Moy G.W."/>
            <person name="Vacquier V.D."/>
        </authorList>
    </citation>
    <scope>NUCLEOTIDE SEQUENCE [LARGE SCALE GENOMIC DNA]</scope>
    <source>
        <strain evidence="6 7">DCY110</strain>
    </source>
</reference>
<dbReference type="InterPro" id="IPR005119">
    <property type="entry name" value="LysR_subst-bd"/>
</dbReference>
<evidence type="ECO:0000259" key="5">
    <source>
        <dbReference type="PROSITE" id="PS50931"/>
    </source>
</evidence>
<evidence type="ECO:0000313" key="7">
    <source>
        <dbReference type="Proteomes" id="UP000186609"/>
    </source>
</evidence>
<dbReference type="InterPro" id="IPR036388">
    <property type="entry name" value="WH-like_DNA-bd_sf"/>
</dbReference>
<evidence type="ECO:0000256" key="1">
    <source>
        <dbReference type="ARBA" id="ARBA00009437"/>
    </source>
</evidence>
<dbReference type="InterPro" id="IPR050389">
    <property type="entry name" value="LysR-type_TF"/>
</dbReference>
<dbReference type="PANTHER" id="PTHR30118">
    <property type="entry name" value="HTH-TYPE TRANSCRIPTIONAL REGULATOR LEUO-RELATED"/>
    <property type="match status" value="1"/>
</dbReference>
<evidence type="ECO:0000313" key="6">
    <source>
        <dbReference type="EMBL" id="APW40431.1"/>
    </source>
</evidence>
<gene>
    <name evidence="6" type="ORF">RD110_02750</name>
</gene>
<proteinExistence type="inferred from homology"/>
<dbReference type="GO" id="GO:0003700">
    <property type="term" value="F:DNA-binding transcription factor activity"/>
    <property type="evidence" value="ECO:0007669"/>
    <property type="project" value="InterPro"/>
</dbReference>
<evidence type="ECO:0000256" key="2">
    <source>
        <dbReference type="ARBA" id="ARBA00023015"/>
    </source>
</evidence>
<dbReference type="Pfam" id="PF00126">
    <property type="entry name" value="HTH_1"/>
    <property type="match status" value="1"/>
</dbReference>
<dbReference type="STRING" id="1842727.RD110_02750"/>
<organism evidence="6 7">
    <name type="scientific">Rhodoferax koreensis</name>
    <dbReference type="NCBI Taxonomy" id="1842727"/>
    <lineage>
        <taxon>Bacteria</taxon>
        <taxon>Pseudomonadati</taxon>
        <taxon>Pseudomonadota</taxon>
        <taxon>Betaproteobacteria</taxon>
        <taxon>Burkholderiales</taxon>
        <taxon>Comamonadaceae</taxon>
        <taxon>Rhodoferax</taxon>
    </lineage>
</organism>
<dbReference type="GO" id="GO:0003677">
    <property type="term" value="F:DNA binding"/>
    <property type="evidence" value="ECO:0007669"/>
    <property type="project" value="UniProtKB-KW"/>
</dbReference>
<dbReference type="SUPFAM" id="SSF46785">
    <property type="entry name" value="Winged helix' DNA-binding domain"/>
    <property type="match status" value="1"/>
</dbReference>
<evidence type="ECO:0000256" key="3">
    <source>
        <dbReference type="ARBA" id="ARBA00023125"/>
    </source>
</evidence>
<dbReference type="Gene3D" id="3.40.190.10">
    <property type="entry name" value="Periplasmic binding protein-like II"/>
    <property type="match status" value="2"/>
</dbReference>
<dbReference type="InterPro" id="IPR036390">
    <property type="entry name" value="WH_DNA-bd_sf"/>
</dbReference>
<dbReference type="Gene3D" id="1.10.10.10">
    <property type="entry name" value="Winged helix-like DNA-binding domain superfamily/Winged helix DNA-binding domain"/>
    <property type="match status" value="1"/>
</dbReference>
<keyword evidence="3" id="KW-0238">DNA-binding</keyword>
<protein>
    <submittedName>
        <fullName evidence="6">LysR family transcriptional regulator</fullName>
    </submittedName>
</protein>
<dbReference type="EMBL" id="CP019236">
    <property type="protein sequence ID" value="APW40431.1"/>
    <property type="molecule type" value="Genomic_DNA"/>
</dbReference>
<dbReference type="SUPFAM" id="SSF53850">
    <property type="entry name" value="Periplasmic binding protein-like II"/>
    <property type="match status" value="1"/>
</dbReference>
<dbReference type="PROSITE" id="PS50931">
    <property type="entry name" value="HTH_LYSR"/>
    <property type="match status" value="1"/>
</dbReference>
<dbReference type="Proteomes" id="UP000186609">
    <property type="component" value="Chromosome"/>
</dbReference>
<keyword evidence="2" id="KW-0805">Transcription regulation</keyword>
<comment type="similarity">
    <text evidence="1">Belongs to the LysR transcriptional regulatory family.</text>
</comment>
<dbReference type="AlphaFoldDB" id="A0A1P8K3B3"/>
<accession>A0A1P8K3B3</accession>
<evidence type="ECO:0000256" key="4">
    <source>
        <dbReference type="ARBA" id="ARBA00023163"/>
    </source>
</evidence>
<dbReference type="InterPro" id="IPR000847">
    <property type="entry name" value="LysR_HTH_N"/>
</dbReference>
<sequence length="302" mass="33389">MLDAKLLQLFDLLYTTGSVTRCAEQLGQSQPTVSIWLAKLRHALDDPLFVRTAAGMQPTPRADALIGPAREVIESLRRLAARGPAFDPAQAQRSFRVCMTDASHITLLPRLLAHLRRVAPGVRIDVAPIDAGTAEALQAGKADIALGYIPGLESGFYQQTLYAQDFVCLVNQKHPRIGRTLTRKAYQSEAHIEIVYGRGHALLDGALKEQRIERHVLLELPGFLGLATIVSSTDLIATVPRMIGETLAGLGAVGVYPCPFEIPSYLVKQHWHARQHDDPGHRWLRSVCSELFMRLDQSRKKP</sequence>
<keyword evidence="7" id="KW-1185">Reference proteome</keyword>
<dbReference type="PANTHER" id="PTHR30118:SF15">
    <property type="entry name" value="TRANSCRIPTIONAL REGULATORY PROTEIN"/>
    <property type="match status" value="1"/>
</dbReference>
<dbReference type="Pfam" id="PF03466">
    <property type="entry name" value="LysR_substrate"/>
    <property type="match status" value="1"/>
</dbReference>
<name>A0A1P8K3B3_9BURK</name>